<dbReference type="Pfam" id="PF23622">
    <property type="entry name" value="LRR_At1g61320_AtMIF1"/>
    <property type="match status" value="1"/>
</dbReference>
<organism evidence="2">
    <name type="scientific">Aegilops tauschii</name>
    <name type="common">Tausch's goatgrass</name>
    <name type="synonym">Aegilops squarrosa</name>
    <dbReference type="NCBI Taxonomy" id="37682"/>
    <lineage>
        <taxon>Eukaryota</taxon>
        <taxon>Viridiplantae</taxon>
        <taxon>Streptophyta</taxon>
        <taxon>Embryophyta</taxon>
        <taxon>Tracheophyta</taxon>
        <taxon>Spermatophyta</taxon>
        <taxon>Magnoliopsida</taxon>
        <taxon>Liliopsida</taxon>
        <taxon>Poales</taxon>
        <taxon>Poaceae</taxon>
        <taxon>BOP clade</taxon>
        <taxon>Pooideae</taxon>
        <taxon>Triticodae</taxon>
        <taxon>Triticeae</taxon>
        <taxon>Triticinae</taxon>
        <taxon>Aegilops</taxon>
    </lineage>
</organism>
<evidence type="ECO:0000259" key="1">
    <source>
        <dbReference type="Pfam" id="PF23622"/>
    </source>
</evidence>
<reference evidence="2" key="1">
    <citation type="submission" date="2015-06" db="UniProtKB">
        <authorList>
            <consortium name="EnsemblPlants"/>
        </authorList>
    </citation>
    <scope>IDENTIFICATION</scope>
</reference>
<dbReference type="EnsemblPlants" id="EMT17600">
    <property type="protein sequence ID" value="EMT17600"/>
    <property type="gene ID" value="F775_07528"/>
</dbReference>
<dbReference type="SUPFAM" id="SSF81383">
    <property type="entry name" value="F-box domain"/>
    <property type="match status" value="1"/>
</dbReference>
<dbReference type="InterPro" id="IPR053772">
    <property type="entry name" value="At1g61320/At1g61330-like"/>
</dbReference>
<protein>
    <recommendedName>
        <fullName evidence="1">At1g61320/AtMIF1 LRR domain-containing protein</fullName>
    </recommendedName>
</protein>
<accession>R7WCZ4</accession>
<dbReference type="SUPFAM" id="SSF52047">
    <property type="entry name" value="RNI-like"/>
    <property type="match status" value="1"/>
</dbReference>
<dbReference type="Gene3D" id="3.80.10.10">
    <property type="entry name" value="Ribonuclease Inhibitor"/>
    <property type="match status" value="1"/>
</dbReference>
<dbReference type="InterPro" id="IPR055357">
    <property type="entry name" value="LRR_At1g61320_AtMIF1"/>
</dbReference>
<dbReference type="AlphaFoldDB" id="R7WCZ4"/>
<dbReference type="InterPro" id="IPR036047">
    <property type="entry name" value="F-box-like_dom_sf"/>
</dbReference>
<dbReference type="PANTHER" id="PTHR34145">
    <property type="entry name" value="OS02G0105600 PROTEIN"/>
    <property type="match status" value="1"/>
</dbReference>
<dbReference type="PANTHER" id="PTHR34145:SF41">
    <property type="entry name" value="OS02G0729251 PROTEIN"/>
    <property type="match status" value="1"/>
</dbReference>
<sequence length="823" mass="91056">MSLLVVNPFSSSLPVLVFDVVPDSRRLLVSGYGATRSLCTNAFFAYTLCGFVIAGVITSRIVACGNDEYVGVIRRPEADSPGYAALAPQSNPVDGEAILDTGGVVPIRAIQVKRTNLRGMPPRPWSCQSRTNQGGWSKEYQEGDIENLAQTSIGYGAGDDFAIPKYEVYEHLSKRRLMIQQEIGKINLQHLQENVLGLTGKVILRRSKFLGKLKTKCYLKNEEMGQRSSRVATQGSHALVLGIGATGKSNPVVCRLLQRLNERACPVDKLITPEVANGEGIQCRIFQSKLALLNSVLTSIALYPICTIKVSPKLVEQFDKIRRRCHWSKKSEQGGKSNLLAACDLVCCPKNRGGLGNLDIKDIWHDILSLLPLTDAARAGCVSQTFRSSWRCHPHLTLNSETLGLIGNACRREELGRIFTNRVDHIMKRHSGGVKTFKLRYCGSFFDSSYLNRWLEIAVTPGIEEVILSMPAGCNTVNYDFPCSVLLNGSGNSIRHLNLNRCAFHPTAGLGCLTRLQLYQVHITGDELGHLLSNSLAMEELNLNRCDKIICLKIPSLLHRLKCLTVFRCTALEVIENKAPNVCAVHIDGALEKLAVGDLLQVKELQMLHVDESNLVHYARSKLPFIMPNLEFLSVCSAEEMFSTPLLAVKLLYLKNLQIFLDDGQLGGFSPAYDYFSLAYFLDACPVLENFILGVSQTRVKHELISAGDSSMRRIPGHQYCNMKNVSIMGFCSAKSMVGLTCHILENATSLECLMLDTVYDNREDTDGCCVEGSPGECRPIGRSMIMHAHKGLWAIEKYVVEKVPSTAKLNVKKLCSRCHKIT</sequence>
<dbReference type="InterPro" id="IPR032675">
    <property type="entry name" value="LRR_dom_sf"/>
</dbReference>
<evidence type="ECO:0000313" key="2">
    <source>
        <dbReference type="EnsemblPlants" id="EMT17600"/>
    </source>
</evidence>
<feature type="domain" description="At1g61320/AtMIF1 LRR" evidence="1">
    <location>
        <begin position="426"/>
        <end position="817"/>
    </location>
</feature>
<name>R7WCZ4_AEGTA</name>
<proteinExistence type="predicted"/>